<keyword evidence="2" id="KW-0378">Hydrolase</keyword>
<dbReference type="InterPro" id="IPR036760">
    <property type="entry name" value="SspB-like_sf"/>
</dbReference>
<dbReference type="PIRSF" id="PIRSF005276">
    <property type="entry name" value="SspB"/>
    <property type="match status" value="1"/>
</dbReference>
<sequence>MLSTTPYFIRALHEWCCDQGETPHIVVAVSAQTRVPMQFVKEGEIVLNIGASAVQRLMMDNDSISFSARFGGVAQELYIPVARIKAIYSRESGTGMMFEVDDTDDTPNADFEENNKKDEKSTLQPGLRLVK</sequence>
<accession>A0ABS8D4R6</accession>
<dbReference type="PANTHER" id="PTHR37486:SF1">
    <property type="entry name" value="STRINGENT STARVATION PROTEIN B"/>
    <property type="match status" value="1"/>
</dbReference>
<dbReference type="InterPro" id="IPR007481">
    <property type="entry name" value="SspB"/>
</dbReference>
<proteinExistence type="predicted"/>
<organism evidence="2 3">
    <name type="scientific">Leeia speluncae</name>
    <dbReference type="NCBI Taxonomy" id="2884804"/>
    <lineage>
        <taxon>Bacteria</taxon>
        <taxon>Pseudomonadati</taxon>
        <taxon>Pseudomonadota</taxon>
        <taxon>Betaproteobacteria</taxon>
        <taxon>Neisseriales</taxon>
        <taxon>Leeiaceae</taxon>
        <taxon>Leeia</taxon>
    </lineage>
</organism>
<keyword evidence="3" id="KW-1185">Reference proteome</keyword>
<keyword evidence="2" id="KW-0645">Protease</keyword>
<evidence type="ECO:0000313" key="2">
    <source>
        <dbReference type="EMBL" id="MCB6183187.1"/>
    </source>
</evidence>
<dbReference type="Gene3D" id="2.30.30.220">
    <property type="entry name" value="SspB-like"/>
    <property type="match status" value="1"/>
</dbReference>
<dbReference type="SUPFAM" id="SSF101738">
    <property type="entry name" value="SspB-like"/>
    <property type="match status" value="1"/>
</dbReference>
<protein>
    <submittedName>
        <fullName evidence="2">ClpXP protease specificity-enhancing factor</fullName>
    </submittedName>
</protein>
<feature type="compositionally biased region" description="Acidic residues" evidence="1">
    <location>
        <begin position="99"/>
        <end position="112"/>
    </location>
</feature>
<dbReference type="Proteomes" id="UP001165395">
    <property type="component" value="Unassembled WGS sequence"/>
</dbReference>
<comment type="caution">
    <text evidence="2">The sequence shown here is derived from an EMBL/GenBank/DDBJ whole genome shotgun (WGS) entry which is preliminary data.</text>
</comment>
<dbReference type="Pfam" id="PF04386">
    <property type="entry name" value="SspB"/>
    <property type="match status" value="1"/>
</dbReference>
<gene>
    <name evidence="2" type="ORF">LIN78_06490</name>
</gene>
<dbReference type="EMBL" id="JAJBZT010000003">
    <property type="protein sequence ID" value="MCB6183187.1"/>
    <property type="molecule type" value="Genomic_DNA"/>
</dbReference>
<dbReference type="RefSeq" id="WP_227179719.1">
    <property type="nucleotide sequence ID" value="NZ_JAJBZT010000003.1"/>
</dbReference>
<dbReference type="NCBIfam" id="NF008769">
    <property type="entry name" value="PRK11798.2-5"/>
    <property type="match status" value="1"/>
</dbReference>
<reference evidence="2" key="1">
    <citation type="submission" date="2021-10" db="EMBL/GenBank/DDBJ databases">
        <title>The complete genome sequence of Leeia sp. TBRC 13508.</title>
        <authorList>
            <person name="Charoenyingcharoen P."/>
            <person name="Yukphan P."/>
        </authorList>
    </citation>
    <scope>NUCLEOTIDE SEQUENCE</scope>
    <source>
        <strain evidence="2">TBRC 13508</strain>
    </source>
</reference>
<evidence type="ECO:0000256" key="1">
    <source>
        <dbReference type="SAM" id="MobiDB-lite"/>
    </source>
</evidence>
<dbReference type="GO" id="GO:0008233">
    <property type="term" value="F:peptidase activity"/>
    <property type="evidence" value="ECO:0007669"/>
    <property type="project" value="UniProtKB-KW"/>
</dbReference>
<dbReference type="GO" id="GO:0006508">
    <property type="term" value="P:proteolysis"/>
    <property type="evidence" value="ECO:0007669"/>
    <property type="project" value="UniProtKB-KW"/>
</dbReference>
<feature type="region of interest" description="Disordered" evidence="1">
    <location>
        <begin position="99"/>
        <end position="131"/>
    </location>
</feature>
<dbReference type="PANTHER" id="PTHR37486">
    <property type="entry name" value="STRINGENT STARVATION PROTEIN B"/>
    <property type="match status" value="1"/>
</dbReference>
<evidence type="ECO:0000313" key="3">
    <source>
        <dbReference type="Proteomes" id="UP001165395"/>
    </source>
</evidence>
<name>A0ABS8D4R6_9NEIS</name>